<evidence type="ECO:0000313" key="2">
    <source>
        <dbReference type="EMBL" id="KEA60053.1"/>
    </source>
</evidence>
<proteinExistence type="predicted"/>
<organism evidence="2">
    <name type="scientific">Burkholderia cenocepacia</name>
    <dbReference type="NCBI Taxonomy" id="95486"/>
    <lineage>
        <taxon>Bacteria</taxon>
        <taxon>Pseudomonadati</taxon>
        <taxon>Pseudomonadota</taxon>
        <taxon>Betaproteobacteria</taxon>
        <taxon>Burkholderiales</taxon>
        <taxon>Burkholderiaceae</taxon>
        <taxon>Burkholderia</taxon>
        <taxon>Burkholderia cepacia complex</taxon>
    </lineage>
</organism>
<gene>
    <name evidence="2" type="ORF">DT99_08160</name>
</gene>
<accession>A0A071MHA8</accession>
<name>A0A071MHA8_9BURK</name>
<reference evidence="2" key="1">
    <citation type="submission" date="2014-04" db="EMBL/GenBank/DDBJ databases">
        <title>In planta biocontrol of soil-borne Fusarium wilt of banana through a plant endophytic bacterium, Burkholderia cenocepacia 869T2.</title>
        <authorList>
            <person name="Ho Y.-N."/>
            <person name="Chiang H.-M."/>
            <person name="Chao C.-P."/>
            <person name="Su C.-C."/>
            <person name="Hsu H.-F."/>
            <person name="Guo C.-T."/>
            <person name="Hsieh J.-L."/>
            <person name="Huang C.-C."/>
        </authorList>
    </citation>
    <scope>NUCLEOTIDE SEQUENCE [LARGE SCALE GENOMIC DNA]</scope>
    <source>
        <strain evidence="2">869T2</strain>
    </source>
</reference>
<protein>
    <submittedName>
        <fullName evidence="2">Uncharacterized protein</fullName>
    </submittedName>
</protein>
<keyword evidence="1" id="KW-0472">Membrane</keyword>
<dbReference type="EMBL" id="JJOA01000007">
    <property type="protein sequence ID" value="KEA60053.1"/>
    <property type="molecule type" value="Genomic_DNA"/>
</dbReference>
<comment type="caution">
    <text evidence="2">The sequence shown here is derived from an EMBL/GenBank/DDBJ whole genome shotgun (WGS) entry which is preliminary data.</text>
</comment>
<dbReference type="AlphaFoldDB" id="A0A071MHA8"/>
<keyword evidence="1" id="KW-0812">Transmembrane</keyword>
<keyword evidence="1" id="KW-1133">Transmembrane helix</keyword>
<feature type="transmembrane region" description="Helical" evidence="1">
    <location>
        <begin position="37"/>
        <end position="60"/>
    </location>
</feature>
<sequence length="113" mass="12916">METATGIQWQGARRASNARERISHDGNGTVRKVGRRLMWYFIALYVVSVIDRANIGFASFSMNRDLGLRRPLGYEPMVVLRYLILLDMSQPSQVIRYLLSSLESEAATIRLPR</sequence>
<evidence type="ECO:0000256" key="1">
    <source>
        <dbReference type="SAM" id="Phobius"/>
    </source>
</evidence>